<dbReference type="SUPFAM" id="SSF53474">
    <property type="entry name" value="alpha/beta-Hydrolases"/>
    <property type="match status" value="1"/>
</dbReference>
<dbReference type="VEuPathDB" id="TriTrypDB:TcCLB.504151.30"/>
<dbReference type="VEuPathDB" id="TriTrypDB:Tc_MARK_9377"/>
<dbReference type="VEuPathDB" id="TriTrypDB:TcG_07851"/>
<dbReference type="InterPro" id="IPR029058">
    <property type="entry name" value="AB_hydrolase_fold"/>
</dbReference>
<organism evidence="3 4">
    <name type="scientific">Trypanosoma cruzi</name>
    <dbReference type="NCBI Taxonomy" id="5693"/>
    <lineage>
        <taxon>Eukaryota</taxon>
        <taxon>Discoba</taxon>
        <taxon>Euglenozoa</taxon>
        <taxon>Kinetoplastea</taxon>
        <taxon>Metakinetoplastina</taxon>
        <taxon>Trypanosomatida</taxon>
        <taxon>Trypanosomatidae</taxon>
        <taxon>Trypanosoma</taxon>
        <taxon>Schizotrypanum</taxon>
    </lineage>
</organism>
<dbReference type="VEuPathDB" id="TriTrypDB:TCDM_08722"/>
<comment type="caution">
    <text evidence="3">The sequence shown here is derived from an EMBL/GenBank/DDBJ whole genome shotgun (WGS) entry which is preliminary data.</text>
</comment>
<dbReference type="VEuPathDB" id="TriTrypDB:TcCL_ESM07697"/>
<dbReference type="InterPro" id="IPR044294">
    <property type="entry name" value="Lipase-like"/>
</dbReference>
<dbReference type="EMBL" id="PRFC01000053">
    <property type="protein sequence ID" value="PWV12193.1"/>
    <property type="molecule type" value="Genomic_DNA"/>
</dbReference>
<evidence type="ECO:0000313" key="4">
    <source>
        <dbReference type="Proteomes" id="UP000246078"/>
    </source>
</evidence>
<evidence type="ECO:0000313" key="3">
    <source>
        <dbReference type="EMBL" id="PWV12193.1"/>
    </source>
</evidence>
<dbReference type="VEuPathDB" id="TriTrypDB:C4B63_16g288"/>
<dbReference type="PANTHER" id="PTHR12482">
    <property type="entry name" value="LIPASE ROG1-RELATED-RELATED"/>
    <property type="match status" value="1"/>
</dbReference>
<dbReference type="EMBL" id="JABDHM010000010">
    <property type="protein sequence ID" value="KAF5224724.1"/>
    <property type="molecule type" value="Genomic_DNA"/>
</dbReference>
<reference evidence="3 4" key="1">
    <citation type="journal article" date="2018" name="Microb. Genom.">
        <title>Expanding an expanded genome: long-read sequencing of Trypanosoma cruzi.</title>
        <authorList>
            <person name="Berna L."/>
            <person name="Rodriguez M."/>
            <person name="Chiribao M.L."/>
            <person name="Parodi-Talice A."/>
            <person name="Pita S."/>
            <person name="Rijo G."/>
            <person name="Alvarez-Valin F."/>
            <person name="Robello C."/>
        </authorList>
    </citation>
    <scope>NUCLEOTIDE SEQUENCE [LARGE SCALE GENOMIC DNA]</scope>
    <source>
        <strain evidence="3 4">TCC</strain>
    </source>
</reference>
<dbReference type="Pfam" id="PF05057">
    <property type="entry name" value="DUF676"/>
    <property type="match status" value="1"/>
</dbReference>
<dbReference type="VEuPathDB" id="TriTrypDB:TcCLB.509461.40"/>
<dbReference type="Proteomes" id="UP000583944">
    <property type="component" value="Unassembled WGS sequence"/>
</dbReference>
<dbReference type="PANTHER" id="PTHR12482:SF62">
    <property type="entry name" value="LIPASE ROG1-RELATED"/>
    <property type="match status" value="1"/>
</dbReference>
<sequence length="407" mass="45158">MSAGGPGDRRHFVLFQHGVWGTSADFDALIRCVFEENEINCHKTHDEHLREVTLGAFASALGPNCKTNEAGGRLFAWRGLTCFAPGSNRWKGTNWRTRTCASRTLKEFLPVFGDWLRTVEENEEGGNCPVCFSVVGHSFGGIIVREFLYLLLVAVEGDELDDGLFDEVRCVREKLVQLNVTFENFITIATPHCGVGQCLLSAMYYGTWFLAVLCAPSLSELLLKDSEAVLSTHLIDRGHLAALSLFRQRTLFANTQKDMLVGFATSSLLYGDVRDDTVRIVGLATEALPCASAFSEENSEYSAVMHLPRLRERSGSVTATHTLKDLHHEGVGEERQESESEYEELAAHGSPQSIAEALRQELDWRLVALRYTGRFPVAHVACLGLVPRVASSPAIMRRVAQEIIRLQ</sequence>
<name>A0A2V2WWF8_TRYCR</name>
<dbReference type="VEuPathDB" id="TriTrypDB:ECC02_002027"/>
<evidence type="ECO:0000313" key="5">
    <source>
        <dbReference type="Proteomes" id="UP000583944"/>
    </source>
</evidence>
<dbReference type="InterPro" id="IPR007751">
    <property type="entry name" value="DUF676_lipase-like"/>
</dbReference>
<dbReference type="AlphaFoldDB" id="A0A2V2WWF8"/>
<dbReference type="Gene3D" id="3.40.50.1820">
    <property type="entry name" value="alpha/beta hydrolase"/>
    <property type="match status" value="1"/>
</dbReference>
<dbReference type="VEuPathDB" id="TriTrypDB:C4B63_16g287"/>
<dbReference type="VEuPathDB" id="TriTrypDB:TcBrA4_0137750"/>
<proteinExistence type="predicted"/>
<dbReference type="VEuPathDB" id="TriTrypDB:TcYC6_0030940"/>
<accession>A0A2V2WWF8</accession>
<evidence type="ECO:0000259" key="1">
    <source>
        <dbReference type="Pfam" id="PF05057"/>
    </source>
</evidence>
<dbReference type="OrthoDB" id="273452at2759"/>
<reference evidence="2 5" key="2">
    <citation type="journal article" date="2019" name="Genome Biol. Evol.">
        <title>Nanopore Sequencing Significantly Improves Genome Assembly of the Protozoan Parasite Trypanosoma cruzi.</title>
        <authorList>
            <person name="Diaz-Viraque F."/>
            <person name="Pita S."/>
            <person name="Greif G."/>
            <person name="de Souza R.C.M."/>
            <person name="Iraola G."/>
            <person name="Robello C."/>
        </authorList>
    </citation>
    <scope>NUCLEOTIDE SEQUENCE [LARGE SCALE GENOMIC DNA]</scope>
    <source>
        <strain evidence="2 5">Berenice</strain>
    </source>
</reference>
<dbReference type="VEuPathDB" id="TriTrypDB:C3747_53g192"/>
<dbReference type="VEuPathDB" id="TriTrypDB:BCY84_02389"/>
<dbReference type="Proteomes" id="UP000246078">
    <property type="component" value="Unassembled WGS sequence"/>
</dbReference>
<evidence type="ECO:0000313" key="2">
    <source>
        <dbReference type="EMBL" id="KAF5224724.1"/>
    </source>
</evidence>
<protein>
    <recommendedName>
        <fullName evidence="1">DUF676 domain-containing protein</fullName>
    </recommendedName>
</protein>
<reference evidence="2" key="3">
    <citation type="submission" date="2020-04" db="EMBL/GenBank/DDBJ databases">
        <authorList>
            <person name="Diaz Viraque F."/>
        </authorList>
    </citation>
    <scope>NUCLEOTIDE SEQUENCE</scope>
    <source>
        <strain evidence="2">Berenice</strain>
    </source>
</reference>
<feature type="domain" description="DUF676" evidence="1">
    <location>
        <begin position="132"/>
        <end position="265"/>
    </location>
</feature>
<gene>
    <name evidence="3" type="ORF">C3747_53g192</name>
    <name evidence="2" type="ORF">ECC02_002027</name>
</gene>
<dbReference type="VEuPathDB" id="TriTrypDB:TCSYLVIO_000126"/>